<proteinExistence type="predicted"/>
<evidence type="ECO:0000313" key="2">
    <source>
        <dbReference type="EMBL" id="KAL0462913.1"/>
    </source>
</evidence>
<accession>A0AAW2YAK7</accession>
<feature type="region of interest" description="Disordered" evidence="1">
    <location>
        <begin position="36"/>
        <end position="107"/>
    </location>
</feature>
<organism evidence="2">
    <name type="scientific">Sesamum latifolium</name>
    <dbReference type="NCBI Taxonomy" id="2727402"/>
    <lineage>
        <taxon>Eukaryota</taxon>
        <taxon>Viridiplantae</taxon>
        <taxon>Streptophyta</taxon>
        <taxon>Embryophyta</taxon>
        <taxon>Tracheophyta</taxon>
        <taxon>Spermatophyta</taxon>
        <taxon>Magnoliopsida</taxon>
        <taxon>eudicotyledons</taxon>
        <taxon>Gunneridae</taxon>
        <taxon>Pentapetalae</taxon>
        <taxon>asterids</taxon>
        <taxon>lamiids</taxon>
        <taxon>Lamiales</taxon>
        <taxon>Pedaliaceae</taxon>
        <taxon>Sesamum</taxon>
    </lineage>
</organism>
<feature type="compositionally biased region" description="Basic and acidic residues" evidence="1">
    <location>
        <begin position="88"/>
        <end position="107"/>
    </location>
</feature>
<reference evidence="2" key="2">
    <citation type="journal article" date="2024" name="Plant">
        <title>Genomic evolution and insights into agronomic trait innovations of Sesamum species.</title>
        <authorList>
            <person name="Miao H."/>
            <person name="Wang L."/>
            <person name="Qu L."/>
            <person name="Liu H."/>
            <person name="Sun Y."/>
            <person name="Le M."/>
            <person name="Wang Q."/>
            <person name="Wei S."/>
            <person name="Zheng Y."/>
            <person name="Lin W."/>
            <person name="Duan Y."/>
            <person name="Cao H."/>
            <person name="Xiong S."/>
            <person name="Wang X."/>
            <person name="Wei L."/>
            <person name="Li C."/>
            <person name="Ma Q."/>
            <person name="Ju M."/>
            <person name="Zhao R."/>
            <person name="Li G."/>
            <person name="Mu C."/>
            <person name="Tian Q."/>
            <person name="Mei H."/>
            <person name="Zhang T."/>
            <person name="Gao T."/>
            <person name="Zhang H."/>
        </authorList>
    </citation>
    <scope>NUCLEOTIDE SEQUENCE</scope>
    <source>
        <strain evidence="2">KEN1</strain>
    </source>
</reference>
<reference evidence="2" key="1">
    <citation type="submission" date="2020-06" db="EMBL/GenBank/DDBJ databases">
        <authorList>
            <person name="Li T."/>
            <person name="Hu X."/>
            <person name="Zhang T."/>
            <person name="Song X."/>
            <person name="Zhang H."/>
            <person name="Dai N."/>
            <person name="Sheng W."/>
            <person name="Hou X."/>
            <person name="Wei L."/>
        </authorList>
    </citation>
    <scope>NUCLEOTIDE SEQUENCE</scope>
    <source>
        <strain evidence="2">KEN1</strain>
        <tissue evidence="2">Leaf</tissue>
    </source>
</reference>
<name>A0AAW2YAK7_9LAMI</name>
<comment type="caution">
    <text evidence="2">The sequence shown here is derived from an EMBL/GenBank/DDBJ whole genome shotgun (WGS) entry which is preliminary data.</text>
</comment>
<gene>
    <name evidence="2" type="ORF">Slati_0178900</name>
</gene>
<evidence type="ECO:0000256" key="1">
    <source>
        <dbReference type="SAM" id="MobiDB-lite"/>
    </source>
</evidence>
<sequence>MDELSSAMLGAILRLVFTAIREQIATLIPARIATTSDVHVPEEEAEEGAPVPAPAPPILKGRGLPPSLLRRSPHTGSRTSGASKRACRMLDTRLKGTPRTNDKTSLH</sequence>
<dbReference type="AlphaFoldDB" id="A0AAW2YAK7"/>
<dbReference type="EMBL" id="JACGWN010000001">
    <property type="protein sequence ID" value="KAL0462913.1"/>
    <property type="molecule type" value="Genomic_DNA"/>
</dbReference>
<protein>
    <submittedName>
        <fullName evidence="2">Uncharacterized protein</fullName>
    </submittedName>
</protein>